<dbReference type="RefSeq" id="WP_086451590.1">
    <property type="nucleotide sequence ID" value="NZ_MSPP01000003.1"/>
</dbReference>
<accession>A0A251WXV0</accession>
<name>A0A251WXV0_9RHOB</name>
<dbReference type="InterPro" id="IPR009506">
    <property type="entry name" value="YjiS-like"/>
</dbReference>
<evidence type="ECO:0000259" key="1">
    <source>
        <dbReference type="Pfam" id="PF06568"/>
    </source>
</evidence>
<reference evidence="2 3" key="1">
    <citation type="submission" date="2016-12" db="EMBL/GenBank/DDBJ databases">
        <title>The draft genome sequence of HSLHS2.</title>
        <authorList>
            <person name="Hu D."/>
            <person name="Wang L."/>
            <person name="Shao Z."/>
        </authorList>
    </citation>
    <scope>NUCLEOTIDE SEQUENCE [LARGE SCALE GENOMIC DNA]</scope>
    <source>
        <strain evidence="2">MCCC 1A06712</strain>
    </source>
</reference>
<evidence type="ECO:0000313" key="2">
    <source>
        <dbReference type="EMBL" id="OUD09111.1"/>
    </source>
</evidence>
<keyword evidence="3" id="KW-1185">Reference proteome</keyword>
<comment type="caution">
    <text evidence="2">The sequence shown here is derived from an EMBL/GenBank/DDBJ whole genome shotgun (WGS) entry which is preliminary data.</text>
</comment>
<gene>
    <name evidence="2" type="ORF">BVC71_10405</name>
</gene>
<organism evidence="2 3">
    <name type="scientific">Marivivens niveibacter</name>
    <dbReference type="NCBI Taxonomy" id="1930667"/>
    <lineage>
        <taxon>Bacteria</taxon>
        <taxon>Pseudomonadati</taxon>
        <taxon>Pseudomonadota</taxon>
        <taxon>Alphaproteobacteria</taxon>
        <taxon>Rhodobacterales</taxon>
        <taxon>Paracoccaceae</taxon>
        <taxon>Marivivens group</taxon>
        <taxon>Marivivens</taxon>
    </lineage>
</organism>
<feature type="domain" description="YjiS-like" evidence="1">
    <location>
        <begin position="26"/>
        <end position="54"/>
    </location>
</feature>
<sequence length="74" mass="8457">MAFVQSSSLRGVSGRRLSFAKRLRMMLALRKSRTDLAALTDDQLADIGVSREQATVESQRAPWDGHEYWVKRTF</sequence>
<protein>
    <recommendedName>
        <fullName evidence="1">YjiS-like domain-containing protein</fullName>
    </recommendedName>
</protein>
<evidence type="ECO:0000313" key="3">
    <source>
        <dbReference type="Proteomes" id="UP000194664"/>
    </source>
</evidence>
<proteinExistence type="predicted"/>
<dbReference type="Pfam" id="PF06568">
    <property type="entry name" value="YjiS-like"/>
    <property type="match status" value="1"/>
</dbReference>
<dbReference type="EMBL" id="MSPP01000003">
    <property type="protein sequence ID" value="OUD09111.1"/>
    <property type="molecule type" value="Genomic_DNA"/>
</dbReference>
<dbReference type="Proteomes" id="UP000194664">
    <property type="component" value="Unassembled WGS sequence"/>
</dbReference>
<dbReference type="AlphaFoldDB" id="A0A251WXV0"/>